<evidence type="ECO:0000313" key="1">
    <source>
        <dbReference type="EMBL" id="KHN82538.1"/>
    </source>
</evidence>
<sequence>MAAISTKVNARSAKEARARTMQNSALEHLKRLRMAVRAETNTALCSDEIFSLPDSGKLHFVNTPKTRAYYLLHKGSWLYLERDNDGSFGMLYAVRKLADGRILTTAVQE</sequence>
<proteinExistence type="predicted"/>
<gene>
    <name evidence="1" type="ORF">Tcan_15276</name>
</gene>
<accession>A0A0B2VLP5</accession>
<evidence type="ECO:0000313" key="2">
    <source>
        <dbReference type="Proteomes" id="UP000031036"/>
    </source>
</evidence>
<dbReference type="EMBL" id="JPKZ01001342">
    <property type="protein sequence ID" value="KHN82538.1"/>
    <property type="molecule type" value="Genomic_DNA"/>
</dbReference>
<dbReference type="OrthoDB" id="5776213at2759"/>
<name>A0A0B2VLP5_TOXCA</name>
<comment type="caution">
    <text evidence="1">The sequence shown here is derived from an EMBL/GenBank/DDBJ whole genome shotgun (WGS) entry which is preliminary data.</text>
</comment>
<dbReference type="Proteomes" id="UP000031036">
    <property type="component" value="Unassembled WGS sequence"/>
</dbReference>
<protein>
    <submittedName>
        <fullName evidence="1">Uncharacterized protein</fullName>
    </submittedName>
</protein>
<reference evidence="1 2" key="1">
    <citation type="submission" date="2014-11" db="EMBL/GenBank/DDBJ databases">
        <title>Genetic blueprint of the zoonotic pathogen Toxocara canis.</title>
        <authorList>
            <person name="Zhu X.-Q."/>
            <person name="Korhonen P.K."/>
            <person name="Cai H."/>
            <person name="Young N.D."/>
            <person name="Nejsum P."/>
            <person name="von Samson-Himmelstjerna G."/>
            <person name="Boag P.R."/>
            <person name="Tan P."/>
            <person name="Li Q."/>
            <person name="Min J."/>
            <person name="Yang Y."/>
            <person name="Wang X."/>
            <person name="Fang X."/>
            <person name="Hall R.S."/>
            <person name="Hofmann A."/>
            <person name="Sternberg P.W."/>
            <person name="Jex A.R."/>
            <person name="Gasser R.B."/>
        </authorList>
    </citation>
    <scope>NUCLEOTIDE SEQUENCE [LARGE SCALE GENOMIC DNA]</scope>
    <source>
        <strain evidence="1">PN_DK_2014</strain>
    </source>
</reference>
<keyword evidence="2" id="KW-1185">Reference proteome</keyword>
<dbReference type="AlphaFoldDB" id="A0A0B2VLP5"/>
<organism evidence="1 2">
    <name type="scientific">Toxocara canis</name>
    <name type="common">Canine roundworm</name>
    <dbReference type="NCBI Taxonomy" id="6265"/>
    <lineage>
        <taxon>Eukaryota</taxon>
        <taxon>Metazoa</taxon>
        <taxon>Ecdysozoa</taxon>
        <taxon>Nematoda</taxon>
        <taxon>Chromadorea</taxon>
        <taxon>Rhabditida</taxon>
        <taxon>Spirurina</taxon>
        <taxon>Ascaridomorpha</taxon>
        <taxon>Ascaridoidea</taxon>
        <taxon>Toxocaridae</taxon>
        <taxon>Toxocara</taxon>
    </lineage>
</organism>